<feature type="domain" description="Saposin B-type" evidence="14">
    <location>
        <begin position="92"/>
        <end position="183"/>
    </location>
</feature>
<dbReference type="InterPro" id="IPR004843">
    <property type="entry name" value="Calcineurin-like_PHP"/>
</dbReference>
<dbReference type="SMART" id="SM00044">
    <property type="entry name" value="CYCc"/>
    <property type="match status" value="1"/>
</dbReference>
<dbReference type="STRING" id="67801.A0A1B0C539"/>
<keyword evidence="9" id="KW-0326">Glycosidase</keyword>
<evidence type="ECO:0000256" key="5">
    <source>
        <dbReference type="ARBA" id="ARBA00023134"/>
    </source>
</evidence>
<dbReference type="Gene3D" id="3.30.70.1230">
    <property type="entry name" value="Nucleotide cyclase"/>
    <property type="match status" value="1"/>
</dbReference>
<organism evidence="16 17">
    <name type="scientific">Glossina palpalis gambiensis</name>
    <dbReference type="NCBI Taxonomy" id="67801"/>
    <lineage>
        <taxon>Eukaryota</taxon>
        <taxon>Metazoa</taxon>
        <taxon>Ecdysozoa</taxon>
        <taxon>Arthropoda</taxon>
        <taxon>Hexapoda</taxon>
        <taxon>Insecta</taxon>
        <taxon>Pterygota</taxon>
        <taxon>Neoptera</taxon>
        <taxon>Endopterygota</taxon>
        <taxon>Diptera</taxon>
        <taxon>Brachycera</taxon>
        <taxon>Muscomorpha</taxon>
        <taxon>Hippoboscoidea</taxon>
        <taxon>Glossinidae</taxon>
        <taxon>Glossina</taxon>
    </lineage>
</organism>
<dbReference type="Gene3D" id="3.60.21.10">
    <property type="match status" value="1"/>
</dbReference>
<evidence type="ECO:0000256" key="4">
    <source>
        <dbReference type="ARBA" id="ARBA00022741"/>
    </source>
</evidence>
<dbReference type="InterPro" id="IPR042463">
    <property type="entry name" value="HNOB_dom_associated_sf"/>
</dbReference>
<evidence type="ECO:0000256" key="2">
    <source>
        <dbReference type="ARBA" id="ARBA00012202"/>
    </source>
</evidence>
<dbReference type="SMART" id="SM00741">
    <property type="entry name" value="SapB"/>
    <property type="match status" value="1"/>
</dbReference>
<dbReference type="EnsemblMetazoa" id="GPPI049401-RA">
    <property type="protein sequence ID" value="GPPI049401-PA"/>
    <property type="gene ID" value="GPPI049401"/>
</dbReference>
<dbReference type="InterPro" id="IPR029052">
    <property type="entry name" value="Metallo-depent_PP-like"/>
</dbReference>
<dbReference type="InterPro" id="IPR011001">
    <property type="entry name" value="Saposin-like"/>
</dbReference>
<dbReference type="Proteomes" id="UP000092460">
    <property type="component" value="Unassembled WGS sequence"/>
</dbReference>
<keyword evidence="4" id="KW-0547">Nucleotide-binding</keyword>
<keyword evidence="17" id="KW-1185">Reference proteome</keyword>
<dbReference type="SUPFAM" id="SSF56300">
    <property type="entry name" value="Metallo-dependent phosphatases"/>
    <property type="match status" value="1"/>
</dbReference>
<evidence type="ECO:0000256" key="9">
    <source>
        <dbReference type="ARBA" id="ARBA00023295"/>
    </source>
</evidence>
<evidence type="ECO:0000256" key="13">
    <source>
        <dbReference type="SAM" id="SignalP"/>
    </source>
</evidence>
<dbReference type="InterPro" id="IPR018297">
    <property type="entry name" value="A/G_cyclase_CS"/>
</dbReference>
<comment type="similarity">
    <text evidence="11">Belongs to the adenylyl cyclase class-4/guanylyl cyclase family.</text>
</comment>
<evidence type="ECO:0000259" key="14">
    <source>
        <dbReference type="PROSITE" id="PS50015"/>
    </source>
</evidence>
<dbReference type="SUPFAM" id="SSF55073">
    <property type="entry name" value="Nucleotide cyclase"/>
    <property type="match status" value="1"/>
</dbReference>
<dbReference type="Gene3D" id="3.90.1520.10">
    <property type="entry name" value="H-NOX domain"/>
    <property type="match status" value="1"/>
</dbReference>
<dbReference type="InterPro" id="IPR041805">
    <property type="entry name" value="ASMase/PPN1_MPP"/>
</dbReference>
<feature type="domain" description="Guanylate cyclase" evidence="15">
    <location>
        <begin position="1024"/>
        <end position="1151"/>
    </location>
</feature>
<evidence type="ECO:0000256" key="10">
    <source>
        <dbReference type="ARBA" id="ARBA00047268"/>
    </source>
</evidence>
<proteinExistence type="inferred from homology"/>
<dbReference type="GO" id="GO:0070482">
    <property type="term" value="P:response to oxygen levels"/>
    <property type="evidence" value="ECO:0007669"/>
    <property type="project" value="TreeGrafter"/>
</dbReference>
<accession>A0A1B0C539</accession>
<dbReference type="PANTHER" id="PTHR45655:SF6">
    <property type="entry name" value="HEAD-SPECIFIC GUANYLATE CYCLASE"/>
    <property type="match status" value="1"/>
</dbReference>
<dbReference type="GO" id="GO:0004767">
    <property type="term" value="F:sphingomyelin phosphodiesterase activity"/>
    <property type="evidence" value="ECO:0007669"/>
    <property type="project" value="UniProtKB-EC"/>
</dbReference>
<evidence type="ECO:0000256" key="7">
    <source>
        <dbReference type="ARBA" id="ARBA00023239"/>
    </source>
</evidence>
<keyword evidence="6" id="KW-1015">Disulfide bond</keyword>
<keyword evidence="3" id="KW-0963">Cytoplasm</keyword>
<dbReference type="InterPro" id="IPR011645">
    <property type="entry name" value="HNOB_dom_associated"/>
</dbReference>
<feature type="signal peptide" evidence="13">
    <location>
        <begin position="1"/>
        <end position="20"/>
    </location>
</feature>
<reference evidence="16" key="2">
    <citation type="submission" date="2020-05" db="UniProtKB">
        <authorList>
            <consortium name="EnsemblMetazoa"/>
        </authorList>
    </citation>
    <scope>IDENTIFICATION</scope>
    <source>
        <strain evidence="16">IAEA</strain>
    </source>
</reference>
<dbReference type="EMBL" id="JXJN01025810">
    <property type="status" value="NOT_ANNOTATED_CDS"/>
    <property type="molecule type" value="Genomic_DNA"/>
</dbReference>
<dbReference type="CDD" id="cd00842">
    <property type="entry name" value="MPP_ASMase"/>
    <property type="match status" value="1"/>
</dbReference>
<dbReference type="InterPro" id="IPR008139">
    <property type="entry name" value="SaposinB_dom"/>
</dbReference>
<keyword evidence="5" id="KW-0342">GTP-binding</keyword>
<evidence type="ECO:0000256" key="8">
    <source>
        <dbReference type="ARBA" id="ARBA00023293"/>
    </source>
</evidence>
<dbReference type="InterPro" id="IPR029787">
    <property type="entry name" value="Nucleotide_cyclase"/>
</dbReference>
<keyword evidence="9" id="KW-0378">Hydrolase</keyword>
<dbReference type="VEuPathDB" id="VectorBase:GPPI049401"/>
<keyword evidence="12" id="KW-0175">Coiled coil</keyword>
<dbReference type="PANTHER" id="PTHR45655">
    <property type="entry name" value="GUANYLATE CYCLASE SOLUBLE SUBUNIT BETA-2"/>
    <property type="match status" value="1"/>
</dbReference>
<evidence type="ECO:0000313" key="16">
    <source>
        <dbReference type="EnsemblMetazoa" id="GPPI049401-PA"/>
    </source>
</evidence>
<keyword evidence="8" id="KW-0141">cGMP biosynthesis</keyword>
<dbReference type="PROSITE" id="PS50015">
    <property type="entry name" value="SAP_B"/>
    <property type="match status" value="1"/>
</dbReference>
<evidence type="ECO:0000259" key="15">
    <source>
        <dbReference type="PROSITE" id="PS50125"/>
    </source>
</evidence>
<dbReference type="InterPro" id="IPR038158">
    <property type="entry name" value="H-NOX_domain_sf"/>
</dbReference>
<dbReference type="PROSITE" id="PS00452">
    <property type="entry name" value="GUANYLATE_CYCLASE_1"/>
    <property type="match status" value="1"/>
</dbReference>
<evidence type="ECO:0000256" key="11">
    <source>
        <dbReference type="RuleBase" id="RU000405"/>
    </source>
</evidence>
<dbReference type="Pfam" id="PF00149">
    <property type="entry name" value="Metallophos"/>
    <property type="match status" value="1"/>
</dbReference>
<dbReference type="EMBL" id="JXJN01025809">
    <property type="status" value="NOT_ANNOTATED_CDS"/>
    <property type="molecule type" value="Genomic_DNA"/>
</dbReference>
<comment type="subcellular location">
    <subcellularLocation>
        <location evidence="1">Cytoplasm</location>
    </subcellularLocation>
</comment>
<dbReference type="GO" id="GO:0005525">
    <property type="term" value="F:GTP binding"/>
    <property type="evidence" value="ECO:0007669"/>
    <property type="project" value="UniProtKB-KW"/>
</dbReference>
<evidence type="ECO:0000256" key="3">
    <source>
        <dbReference type="ARBA" id="ARBA00022490"/>
    </source>
</evidence>
<evidence type="ECO:0000256" key="1">
    <source>
        <dbReference type="ARBA" id="ARBA00004496"/>
    </source>
</evidence>
<dbReference type="AlphaFoldDB" id="A0A1B0C539"/>
<dbReference type="SUPFAM" id="SSF47862">
    <property type="entry name" value="Saposin"/>
    <property type="match status" value="1"/>
</dbReference>
<evidence type="ECO:0000313" key="17">
    <source>
        <dbReference type="Proteomes" id="UP000092460"/>
    </source>
</evidence>
<dbReference type="Pfam" id="PF07701">
    <property type="entry name" value="HNOBA"/>
    <property type="match status" value="1"/>
</dbReference>
<dbReference type="GO" id="GO:0019934">
    <property type="term" value="P:cGMP-mediated signaling"/>
    <property type="evidence" value="ECO:0007669"/>
    <property type="project" value="TreeGrafter"/>
</dbReference>
<dbReference type="GO" id="GO:0020037">
    <property type="term" value="F:heme binding"/>
    <property type="evidence" value="ECO:0007669"/>
    <property type="project" value="InterPro"/>
</dbReference>
<dbReference type="Gene3D" id="3.30.450.260">
    <property type="entry name" value="Haem NO binding associated domain"/>
    <property type="match status" value="1"/>
</dbReference>
<feature type="coiled-coil region" evidence="12">
    <location>
        <begin position="965"/>
        <end position="992"/>
    </location>
</feature>
<dbReference type="EC" id="4.6.1.2" evidence="2"/>
<name>A0A1B0C539_9MUSC</name>
<comment type="catalytic activity">
    <reaction evidence="10">
        <text>a sphingomyelin + H2O = phosphocholine + an N-acylsphing-4-enine + H(+)</text>
        <dbReference type="Rhea" id="RHEA:19253"/>
        <dbReference type="ChEBI" id="CHEBI:15377"/>
        <dbReference type="ChEBI" id="CHEBI:15378"/>
        <dbReference type="ChEBI" id="CHEBI:17636"/>
        <dbReference type="ChEBI" id="CHEBI:52639"/>
        <dbReference type="ChEBI" id="CHEBI:295975"/>
        <dbReference type="EC" id="3.1.4.12"/>
    </reaction>
    <physiologicalReaction direction="left-to-right" evidence="10">
        <dbReference type="Rhea" id="RHEA:19254"/>
    </physiologicalReaction>
</comment>
<keyword evidence="13" id="KW-0732">Signal</keyword>
<dbReference type="InterPro" id="IPR024096">
    <property type="entry name" value="NO_sig/Golgi_transp_ligand-bd"/>
</dbReference>
<dbReference type="Pfam" id="PF00211">
    <property type="entry name" value="Guanylate_cyc"/>
    <property type="match status" value="1"/>
</dbReference>
<dbReference type="GO" id="GO:0008074">
    <property type="term" value="C:guanylate cyclase complex, soluble"/>
    <property type="evidence" value="ECO:0007669"/>
    <property type="project" value="TreeGrafter"/>
</dbReference>
<reference evidence="17" key="1">
    <citation type="submission" date="2015-01" db="EMBL/GenBank/DDBJ databases">
        <authorList>
            <person name="Aksoy S."/>
            <person name="Warren W."/>
            <person name="Wilson R.K."/>
        </authorList>
    </citation>
    <scope>NUCLEOTIDE SEQUENCE [LARGE SCALE GENOMIC DNA]</scope>
    <source>
        <strain evidence="17">IAEA</strain>
    </source>
</reference>
<sequence length="1233" mass="140109">MLKKLLFVVLFSVMVASVSLQKFTEDLTDDDDSIIFGRSSDIANEFSEEYINFLKTGHESESLKALSNKLANMHTLKEIFTTSIAEWKTKDQLFMCTTCQAVVNIITHMFRDENGELNGPNAESNTKNLMLELCQRFQLQTPDVCSGLFDVNWPTVHYIVMNSKADARSICGLLPISFCVVKQEEFEWSVEVDNTTGPLTKPKDEIPQKTANDLRILHLSDIHYDPDYKEGSLADCEEPLCCRNADNINIPDQLGAGRWGDYRDCDAPMRLVVNALEHIQTQGQIDYIYYTGDIVPHNVWSTTEESNKEIITEIFDLLSKHFGKTKVYPAIGNHEAHPANVFGNENVPSNFSSVWLYEHLWTLWSDWLPIEARDTILKGGYYTVTPRPGFRIISLSNMDCYIFNWWIYYNGKETSLPQLQWLHDTLLAAEENGEHVHILAHIPSGGKDCWPVWAREYNRIIERFSHVISGIFNGHTHRDEMLLHYSERGHPMAISWNGGSLTPYSYKNPNYRIYDVEPQTFQVVDHETWIFNLTEANEQGDLGTPRWFKEYHFSDFTNDLSPAGIDQWFNFMAENPDLLRKFWSFKVTLADPKLSTGCNNKCLSDTICQLAVSANNQKGRCQELQSILETKFSYVHACSRIDMDTLKNFPNYDYLSDIQEILLEMDESSASEILVLLGEELIITCCTGIIDRAFRCLGTELQEFLGSLDGVYDVLKLQEEDDCSDTGFVCAGDGELIFTSDRPVIAWLLLGSLKALTRMLFNVYVNIKIEPVEGDNRRYRYLFSVAKEVPALRSLELIKQAPDVPTQRSNSTNAADLSMNSTTFCKAFPWHFIMNDQLDLVQLGRGFSKLYKPYMADYGCHATTYFDFKRPKGLTVKFRDIVRRTYTPFLIALKNPANVEDFTAKGLEIKGQMVHCPESNSLLFIGSPFLDGLDGLTCNGLFISDIPLHDATREVILVGEQARAQDGLRRRMDKLKSSIEEANAAVAKERKKNVSLLHLIFPAEIAERLWLGATIDAKTYPNVTILFSDIVGFTSICSRATPFMVISMLESLYKDFDEFCDMFDVYKVETIGDAYCVASGLHRASIYDAHKVAWMALKMIDACLKHITHDGEQIKMRIGLHTGTVLAGVVGRKMPRYCLFGHNVTIANKFESGSEACKVNVSPTTKEWLIKHAGFEFELKPRDPSCLPKEFSNVGNDTCYFLESYRHPSLDDYLPLDDHIKAAMKTIIPVASN</sequence>
<evidence type="ECO:0000256" key="12">
    <source>
        <dbReference type="SAM" id="Coils"/>
    </source>
</evidence>
<dbReference type="EMBL" id="JXJN01025808">
    <property type="status" value="NOT_ANNOTATED_CDS"/>
    <property type="molecule type" value="Genomic_DNA"/>
</dbReference>
<keyword evidence="7 11" id="KW-0456">Lyase</keyword>
<dbReference type="Gene3D" id="6.10.250.780">
    <property type="match status" value="1"/>
</dbReference>
<dbReference type="CDD" id="cd07302">
    <property type="entry name" value="CHD"/>
    <property type="match status" value="1"/>
</dbReference>
<protein>
    <recommendedName>
        <fullName evidence="2">guanylate cyclase</fullName>
        <ecNumber evidence="2">4.6.1.2</ecNumber>
    </recommendedName>
</protein>
<dbReference type="EMBL" id="JXJN01025807">
    <property type="status" value="NOT_ANNOTATED_CDS"/>
    <property type="molecule type" value="Genomic_DNA"/>
</dbReference>
<dbReference type="InterPro" id="IPR001054">
    <property type="entry name" value="A/G_cyclase"/>
</dbReference>
<dbReference type="SUPFAM" id="SSF111126">
    <property type="entry name" value="Ligand-binding domain in the NO signalling and Golgi transport"/>
    <property type="match status" value="1"/>
</dbReference>
<dbReference type="FunFam" id="3.30.70.1230:FF:000007">
    <property type="entry name" value="Guanylate cyclase soluble subunit alpha-3"/>
    <property type="match status" value="1"/>
</dbReference>
<evidence type="ECO:0000256" key="6">
    <source>
        <dbReference type="ARBA" id="ARBA00023157"/>
    </source>
</evidence>
<feature type="chain" id="PRO_5008405369" description="guanylate cyclase" evidence="13">
    <location>
        <begin position="21"/>
        <end position="1233"/>
    </location>
</feature>
<dbReference type="EMBL" id="JXJN01025806">
    <property type="status" value="NOT_ANNOTATED_CDS"/>
    <property type="molecule type" value="Genomic_DNA"/>
</dbReference>
<dbReference type="PROSITE" id="PS50125">
    <property type="entry name" value="GUANYLATE_CYCLASE_2"/>
    <property type="match status" value="1"/>
</dbReference>
<dbReference type="GO" id="GO:0004383">
    <property type="term" value="F:guanylate cyclase activity"/>
    <property type="evidence" value="ECO:0007669"/>
    <property type="project" value="UniProtKB-EC"/>
</dbReference>
<dbReference type="GO" id="GO:0016798">
    <property type="term" value="F:hydrolase activity, acting on glycosyl bonds"/>
    <property type="evidence" value="ECO:0007669"/>
    <property type="project" value="UniProtKB-KW"/>
</dbReference>